<dbReference type="SUPFAM" id="SSF81338">
    <property type="entry name" value="Aquaporin-like"/>
    <property type="match status" value="1"/>
</dbReference>
<dbReference type="PANTHER" id="PTHR45724">
    <property type="entry name" value="AQUAPORIN NIP2-1"/>
    <property type="match status" value="1"/>
</dbReference>
<sequence>MTVRVSLPRRAAAELIGTAGLLVVVIGSGIQAAALSRDTGVALVANSAASAIGLGLIITLFGPLSGAHLNPVVTLASWWGRRSGGEGVGGGEALVYTAAQTAGAVGGAVLAEVMFGRVPGTFATQVRAGGHLLVGEVVATAGLVLVIQGLGRIGRPKLIPAAVAAYIAAAIWFTSSGSFANPAGTVGRAFSDSFTGIAPQSLPGFVAAQLVGGVVGLVLAGLLYGNPRQGVPDGTVGPVPVSAVAESTRTDEAHEPIGPDVTAVAHKEPRVVHSRLARF</sequence>
<accession>A0ABZ1RMG3</accession>
<evidence type="ECO:0000313" key="8">
    <source>
        <dbReference type="EMBL" id="WUO47678.1"/>
    </source>
</evidence>
<gene>
    <name evidence="8" type="ORF">OHU17_18460</name>
</gene>
<dbReference type="Pfam" id="PF00230">
    <property type="entry name" value="MIP"/>
    <property type="match status" value="1"/>
</dbReference>
<organism evidence="8 9">
    <name type="scientific">Streptomyces goshikiensis</name>
    <dbReference type="NCBI Taxonomy" id="1942"/>
    <lineage>
        <taxon>Bacteria</taxon>
        <taxon>Bacillati</taxon>
        <taxon>Actinomycetota</taxon>
        <taxon>Actinomycetes</taxon>
        <taxon>Kitasatosporales</taxon>
        <taxon>Streptomycetaceae</taxon>
        <taxon>Streptomyces</taxon>
    </lineage>
</organism>
<feature type="transmembrane region" description="Helical" evidence="7">
    <location>
        <begin position="12"/>
        <end position="34"/>
    </location>
</feature>
<dbReference type="EMBL" id="CP108057">
    <property type="protein sequence ID" value="WUO47678.1"/>
    <property type="molecule type" value="Genomic_DNA"/>
</dbReference>
<dbReference type="Proteomes" id="UP001432075">
    <property type="component" value="Chromosome"/>
</dbReference>
<feature type="transmembrane region" description="Helical" evidence="7">
    <location>
        <begin position="158"/>
        <end position="180"/>
    </location>
</feature>
<dbReference type="PANTHER" id="PTHR45724:SF13">
    <property type="entry name" value="AQUAPORIN NIP1-1-RELATED"/>
    <property type="match status" value="1"/>
</dbReference>
<evidence type="ECO:0000256" key="3">
    <source>
        <dbReference type="ARBA" id="ARBA00022692"/>
    </source>
</evidence>
<evidence type="ECO:0000256" key="4">
    <source>
        <dbReference type="ARBA" id="ARBA00022989"/>
    </source>
</evidence>
<evidence type="ECO:0000256" key="5">
    <source>
        <dbReference type="ARBA" id="ARBA00023136"/>
    </source>
</evidence>
<feature type="transmembrane region" description="Helical" evidence="7">
    <location>
        <begin position="200"/>
        <end position="224"/>
    </location>
</feature>
<evidence type="ECO:0000256" key="2">
    <source>
        <dbReference type="ARBA" id="ARBA00022448"/>
    </source>
</evidence>
<evidence type="ECO:0000313" key="9">
    <source>
        <dbReference type="Proteomes" id="UP001432075"/>
    </source>
</evidence>
<proteinExistence type="inferred from homology"/>
<evidence type="ECO:0000256" key="7">
    <source>
        <dbReference type="SAM" id="Phobius"/>
    </source>
</evidence>
<keyword evidence="9" id="KW-1185">Reference proteome</keyword>
<comment type="similarity">
    <text evidence="6">Belongs to the MIP/aquaporin (TC 1.A.8) family.</text>
</comment>
<dbReference type="PRINTS" id="PR00783">
    <property type="entry name" value="MINTRINSICP"/>
</dbReference>
<keyword evidence="3 6" id="KW-0812">Transmembrane</keyword>
<keyword evidence="2 6" id="KW-0813">Transport</keyword>
<dbReference type="RefSeq" id="WP_241848026.1">
    <property type="nucleotide sequence ID" value="NZ_CP108057.1"/>
</dbReference>
<evidence type="ECO:0000256" key="6">
    <source>
        <dbReference type="RuleBase" id="RU000477"/>
    </source>
</evidence>
<keyword evidence="5 7" id="KW-0472">Membrane</keyword>
<dbReference type="Gene3D" id="1.20.1080.10">
    <property type="entry name" value="Glycerol uptake facilitator protein"/>
    <property type="match status" value="1"/>
</dbReference>
<feature type="transmembrane region" description="Helical" evidence="7">
    <location>
        <begin position="40"/>
        <end position="61"/>
    </location>
</feature>
<reference evidence="8" key="1">
    <citation type="submission" date="2022-10" db="EMBL/GenBank/DDBJ databases">
        <title>The complete genomes of actinobacterial strains from the NBC collection.</title>
        <authorList>
            <person name="Joergensen T.S."/>
            <person name="Alvarez Arevalo M."/>
            <person name="Sterndorff E.B."/>
            <person name="Faurdal D."/>
            <person name="Vuksanovic O."/>
            <person name="Mourched A.-S."/>
            <person name="Charusanti P."/>
            <person name="Shaw S."/>
            <person name="Blin K."/>
            <person name="Weber T."/>
        </authorList>
    </citation>
    <scope>NUCLEOTIDE SEQUENCE</scope>
    <source>
        <strain evidence="8">NBC_00283</strain>
    </source>
</reference>
<comment type="subcellular location">
    <subcellularLocation>
        <location evidence="1">Membrane</location>
        <topology evidence="1">Multi-pass membrane protein</topology>
    </subcellularLocation>
</comment>
<dbReference type="InterPro" id="IPR034294">
    <property type="entry name" value="Aquaporin_transptr"/>
</dbReference>
<dbReference type="InterPro" id="IPR023271">
    <property type="entry name" value="Aquaporin-like"/>
</dbReference>
<name>A0ABZ1RMG3_9ACTN</name>
<dbReference type="InterPro" id="IPR000425">
    <property type="entry name" value="MIP"/>
</dbReference>
<protein>
    <submittedName>
        <fullName evidence="8">Aquaporin</fullName>
    </submittedName>
</protein>
<keyword evidence="4 7" id="KW-1133">Transmembrane helix</keyword>
<evidence type="ECO:0000256" key="1">
    <source>
        <dbReference type="ARBA" id="ARBA00004141"/>
    </source>
</evidence>